<dbReference type="PANTHER" id="PTHR30537">
    <property type="entry name" value="HTH-TYPE TRANSCRIPTIONAL REGULATOR"/>
    <property type="match status" value="1"/>
</dbReference>
<accession>A0A090GIM7</accession>
<dbReference type="Pfam" id="PF00126">
    <property type="entry name" value="HTH_1"/>
    <property type="match status" value="1"/>
</dbReference>
<dbReference type="InterPro" id="IPR005119">
    <property type="entry name" value="LysR_subst-bd"/>
</dbReference>
<feature type="domain" description="HTH lysR-type" evidence="5">
    <location>
        <begin position="43"/>
        <end position="100"/>
    </location>
</feature>
<reference evidence="6 7" key="1">
    <citation type="submission" date="2014-08" db="EMBL/GenBank/DDBJ databases">
        <authorList>
            <person name="Moulin Lionel"/>
        </authorList>
    </citation>
    <scope>NUCLEOTIDE SEQUENCE [LARGE SCALE GENOMIC DNA]</scope>
</reference>
<dbReference type="InterPro" id="IPR036388">
    <property type="entry name" value="WH-like_DNA-bd_sf"/>
</dbReference>
<dbReference type="SUPFAM" id="SSF53850">
    <property type="entry name" value="Periplasmic binding protein-like II"/>
    <property type="match status" value="1"/>
</dbReference>
<keyword evidence="4" id="KW-0804">Transcription</keyword>
<dbReference type="InterPro" id="IPR000847">
    <property type="entry name" value="LysR_HTH_N"/>
</dbReference>
<dbReference type="PROSITE" id="PS50931">
    <property type="entry name" value="HTH_LYSR"/>
    <property type="match status" value="1"/>
</dbReference>
<dbReference type="InterPro" id="IPR036390">
    <property type="entry name" value="WH_DNA-bd_sf"/>
</dbReference>
<keyword evidence="2" id="KW-0805">Transcription regulation</keyword>
<dbReference type="GO" id="GO:0006351">
    <property type="term" value="P:DNA-templated transcription"/>
    <property type="evidence" value="ECO:0007669"/>
    <property type="project" value="TreeGrafter"/>
</dbReference>
<evidence type="ECO:0000313" key="6">
    <source>
        <dbReference type="EMBL" id="CDX32190.1"/>
    </source>
</evidence>
<evidence type="ECO:0000256" key="3">
    <source>
        <dbReference type="ARBA" id="ARBA00023125"/>
    </source>
</evidence>
<protein>
    <submittedName>
        <fullName evidence="6">Putative transcriptional regulator protein, LysR family</fullName>
    </submittedName>
</protein>
<dbReference type="SUPFAM" id="SSF46785">
    <property type="entry name" value="Winged helix' DNA-binding domain"/>
    <property type="match status" value="1"/>
</dbReference>
<dbReference type="AlphaFoldDB" id="A0A090GIM7"/>
<proteinExistence type="inferred from homology"/>
<evidence type="ECO:0000256" key="4">
    <source>
        <dbReference type="ARBA" id="ARBA00023163"/>
    </source>
</evidence>
<sequence length="341" mass="37624">MEYDTVVHQANHSRESRVIDCNLRKKKLGVRYDPARPLSGRLPPLIMLRAFEAAARTGSMRKAATDIGISHTVVSRHLQGLETWIGWKLLDAGPRGVTLTPEGKSLHDVTSVAFQSIANISAQLRAKAGTDELHIWCFPGLATRWLIPRLDEIREVVSSGEVLIRATDRIPDFARGEADIMIGFGDGNRALGRVFPLLRPRMFPVASPSWVAKYGMPGSVEELTCLPLIHEESYAQWTSWLTQAGLRLDRPLKGPRLWDANLGFDAAMAGQGVALTTNLMAAGELNRGDLVELFDTDISVGGYYLATAQNAQDRRIDLFRVWITEALAACETVRLAAISVR</sequence>
<evidence type="ECO:0000313" key="7">
    <source>
        <dbReference type="Proteomes" id="UP000046373"/>
    </source>
</evidence>
<dbReference type="GeneID" id="31889374"/>
<dbReference type="PANTHER" id="PTHR30537:SF79">
    <property type="entry name" value="TRANSCRIPTIONAL REGULATOR-RELATED"/>
    <property type="match status" value="1"/>
</dbReference>
<name>A0A090GIM7_MESPL</name>
<comment type="similarity">
    <text evidence="1">Belongs to the LysR transcriptional regulatory family.</text>
</comment>
<dbReference type="Gene3D" id="3.40.190.10">
    <property type="entry name" value="Periplasmic binding protein-like II"/>
    <property type="match status" value="2"/>
</dbReference>
<organism evidence="6 7">
    <name type="scientific">Mesorhizobium plurifarium</name>
    <dbReference type="NCBI Taxonomy" id="69974"/>
    <lineage>
        <taxon>Bacteria</taxon>
        <taxon>Pseudomonadati</taxon>
        <taxon>Pseudomonadota</taxon>
        <taxon>Alphaproteobacteria</taxon>
        <taxon>Hyphomicrobiales</taxon>
        <taxon>Phyllobacteriaceae</taxon>
        <taxon>Mesorhizobium</taxon>
    </lineage>
</organism>
<dbReference type="GO" id="GO:0003700">
    <property type="term" value="F:DNA-binding transcription factor activity"/>
    <property type="evidence" value="ECO:0007669"/>
    <property type="project" value="InterPro"/>
</dbReference>
<dbReference type="InterPro" id="IPR058163">
    <property type="entry name" value="LysR-type_TF_proteobact-type"/>
</dbReference>
<evidence type="ECO:0000259" key="5">
    <source>
        <dbReference type="PROSITE" id="PS50931"/>
    </source>
</evidence>
<dbReference type="EMBL" id="CCNB01000007">
    <property type="protein sequence ID" value="CDX32190.1"/>
    <property type="molecule type" value="Genomic_DNA"/>
</dbReference>
<dbReference type="Gene3D" id="1.10.10.10">
    <property type="entry name" value="Winged helix-like DNA-binding domain superfamily/Winged helix DNA-binding domain"/>
    <property type="match status" value="1"/>
</dbReference>
<dbReference type="Pfam" id="PF03466">
    <property type="entry name" value="LysR_substrate"/>
    <property type="match status" value="1"/>
</dbReference>
<keyword evidence="3" id="KW-0238">DNA-binding</keyword>
<dbReference type="Proteomes" id="UP000046373">
    <property type="component" value="Unassembled WGS sequence"/>
</dbReference>
<gene>
    <name evidence="6" type="ORF">MPLDJ20_150069</name>
</gene>
<evidence type="ECO:0000256" key="1">
    <source>
        <dbReference type="ARBA" id="ARBA00009437"/>
    </source>
</evidence>
<evidence type="ECO:0000256" key="2">
    <source>
        <dbReference type="ARBA" id="ARBA00023015"/>
    </source>
</evidence>
<dbReference type="GO" id="GO:0043565">
    <property type="term" value="F:sequence-specific DNA binding"/>
    <property type="evidence" value="ECO:0007669"/>
    <property type="project" value="TreeGrafter"/>
</dbReference>